<gene>
    <name evidence="2" type="ORF">GUITHDRAFT_99738</name>
</gene>
<dbReference type="RefSeq" id="XP_005842088.1">
    <property type="nucleotide sequence ID" value="XM_005842031.1"/>
</dbReference>
<dbReference type="EMBL" id="JH992966">
    <property type="protein sequence ID" value="EKX55108.1"/>
    <property type="molecule type" value="Genomic_DNA"/>
</dbReference>
<name>L1K412_GUITC</name>
<evidence type="ECO:0000256" key="1">
    <source>
        <dbReference type="SAM" id="MobiDB-lite"/>
    </source>
</evidence>
<organism evidence="2">
    <name type="scientific">Guillardia theta (strain CCMP2712)</name>
    <name type="common">Cryptophyte</name>
    <dbReference type="NCBI Taxonomy" id="905079"/>
    <lineage>
        <taxon>Eukaryota</taxon>
        <taxon>Cryptophyceae</taxon>
        <taxon>Pyrenomonadales</taxon>
        <taxon>Geminigeraceae</taxon>
        <taxon>Guillardia</taxon>
    </lineage>
</organism>
<dbReference type="EnsemblProtists" id="EKX55108">
    <property type="protein sequence ID" value="EKX55108"/>
    <property type="gene ID" value="GUITHDRAFT_99738"/>
</dbReference>
<accession>L1K412</accession>
<dbReference type="Proteomes" id="UP000011087">
    <property type="component" value="Unassembled WGS sequence"/>
</dbReference>
<proteinExistence type="predicted"/>
<keyword evidence="4" id="KW-1185">Reference proteome</keyword>
<dbReference type="KEGG" id="gtt:GUITHDRAFT_99738"/>
<reference evidence="2 4" key="1">
    <citation type="journal article" date="2012" name="Nature">
        <title>Algal genomes reveal evolutionary mosaicism and the fate of nucleomorphs.</title>
        <authorList>
            <consortium name="DOE Joint Genome Institute"/>
            <person name="Curtis B.A."/>
            <person name="Tanifuji G."/>
            <person name="Burki F."/>
            <person name="Gruber A."/>
            <person name="Irimia M."/>
            <person name="Maruyama S."/>
            <person name="Arias M.C."/>
            <person name="Ball S.G."/>
            <person name="Gile G.H."/>
            <person name="Hirakawa Y."/>
            <person name="Hopkins J.F."/>
            <person name="Kuo A."/>
            <person name="Rensing S.A."/>
            <person name="Schmutz J."/>
            <person name="Symeonidi A."/>
            <person name="Elias M."/>
            <person name="Eveleigh R.J."/>
            <person name="Herman E.K."/>
            <person name="Klute M.J."/>
            <person name="Nakayama T."/>
            <person name="Obornik M."/>
            <person name="Reyes-Prieto A."/>
            <person name="Armbrust E.V."/>
            <person name="Aves S.J."/>
            <person name="Beiko R.G."/>
            <person name="Coutinho P."/>
            <person name="Dacks J.B."/>
            <person name="Durnford D.G."/>
            <person name="Fast N.M."/>
            <person name="Green B.R."/>
            <person name="Grisdale C.J."/>
            <person name="Hempel F."/>
            <person name="Henrissat B."/>
            <person name="Hoppner M.P."/>
            <person name="Ishida K."/>
            <person name="Kim E."/>
            <person name="Koreny L."/>
            <person name="Kroth P.G."/>
            <person name="Liu Y."/>
            <person name="Malik S.B."/>
            <person name="Maier U.G."/>
            <person name="McRose D."/>
            <person name="Mock T."/>
            <person name="Neilson J.A."/>
            <person name="Onodera N.T."/>
            <person name="Poole A.M."/>
            <person name="Pritham E.J."/>
            <person name="Richards T.A."/>
            <person name="Rocap G."/>
            <person name="Roy S.W."/>
            <person name="Sarai C."/>
            <person name="Schaack S."/>
            <person name="Shirato S."/>
            <person name="Slamovits C.H."/>
            <person name="Spencer D.F."/>
            <person name="Suzuki S."/>
            <person name="Worden A.Z."/>
            <person name="Zauner S."/>
            <person name="Barry K."/>
            <person name="Bell C."/>
            <person name="Bharti A.K."/>
            <person name="Crow J.A."/>
            <person name="Grimwood J."/>
            <person name="Kramer R."/>
            <person name="Lindquist E."/>
            <person name="Lucas S."/>
            <person name="Salamov A."/>
            <person name="McFadden G.I."/>
            <person name="Lane C.E."/>
            <person name="Keeling P.J."/>
            <person name="Gray M.W."/>
            <person name="Grigoriev I.V."/>
            <person name="Archibald J.M."/>
        </authorList>
    </citation>
    <scope>NUCLEOTIDE SEQUENCE</scope>
    <source>
        <strain evidence="2 4">CCMP2712</strain>
    </source>
</reference>
<evidence type="ECO:0000313" key="3">
    <source>
        <dbReference type="EnsemblProtists" id="EKX55108"/>
    </source>
</evidence>
<feature type="region of interest" description="Disordered" evidence="1">
    <location>
        <begin position="1"/>
        <end position="23"/>
    </location>
</feature>
<sequence length="182" mass="21045">MDRRNAAADADLRRRKLEQRDHETRQNIRERLVGESRAQIPLCFASLEASHVLNAPKYLSCDWDMEFDLIPSVGVFFHDVHKKHRCGLIKEVTSDKMLEVYVLYSKETLTEVFGNISQADNRRYRGYLDSMQPNDCFQSIYTDILPLADVVGIFKVTFPFCSVLSSIQRTSDSKWVSSKNFV</sequence>
<dbReference type="AlphaFoldDB" id="L1K412"/>
<dbReference type="PaxDb" id="55529-EKX55108"/>
<evidence type="ECO:0000313" key="4">
    <source>
        <dbReference type="Proteomes" id="UP000011087"/>
    </source>
</evidence>
<dbReference type="GeneID" id="17311696"/>
<reference evidence="4" key="2">
    <citation type="submission" date="2012-11" db="EMBL/GenBank/DDBJ databases">
        <authorList>
            <person name="Kuo A."/>
            <person name="Curtis B.A."/>
            <person name="Tanifuji G."/>
            <person name="Burki F."/>
            <person name="Gruber A."/>
            <person name="Irimia M."/>
            <person name="Maruyama S."/>
            <person name="Arias M.C."/>
            <person name="Ball S.G."/>
            <person name="Gile G.H."/>
            <person name="Hirakawa Y."/>
            <person name="Hopkins J.F."/>
            <person name="Rensing S.A."/>
            <person name="Schmutz J."/>
            <person name="Symeonidi A."/>
            <person name="Elias M."/>
            <person name="Eveleigh R.J."/>
            <person name="Herman E.K."/>
            <person name="Klute M.J."/>
            <person name="Nakayama T."/>
            <person name="Obornik M."/>
            <person name="Reyes-Prieto A."/>
            <person name="Armbrust E.V."/>
            <person name="Aves S.J."/>
            <person name="Beiko R.G."/>
            <person name="Coutinho P."/>
            <person name="Dacks J.B."/>
            <person name="Durnford D.G."/>
            <person name="Fast N.M."/>
            <person name="Green B.R."/>
            <person name="Grisdale C."/>
            <person name="Hempe F."/>
            <person name="Henrissat B."/>
            <person name="Hoppner M.P."/>
            <person name="Ishida K.-I."/>
            <person name="Kim E."/>
            <person name="Koreny L."/>
            <person name="Kroth P.G."/>
            <person name="Liu Y."/>
            <person name="Malik S.-B."/>
            <person name="Maier U.G."/>
            <person name="McRose D."/>
            <person name="Mock T."/>
            <person name="Neilson J.A."/>
            <person name="Onodera N.T."/>
            <person name="Poole A.M."/>
            <person name="Pritham E.J."/>
            <person name="Richards T.A."/>
            <person name="Rocap G."/>
            <person name="Roy S.W."/>
            <person name="Sarai C."/>
            <person name="Schaack S."/>
            <person name="Shirato S."/>
            <person name="Slamovits C.H."/>
            <person name="Spencer D.F."/>
            <person name="Suzuki S."/>
            <person name="Worden A.Z."/>
            <person name="Zauner S."/>
            <person name="Barry K."/>
            <person name="Bell C."/>
            <person name="Bharti A.K."/>
            <person name="Crow J.A."/>
            <person name="Grimwood J."/>
            <person name="Kramer R."/>
            <person name="Lindquist E."/>
            <person name="Lucas S."/>
            <person name="Salamov A."/>
            <person name="McFadden G.I."/>
            <person name="Lane C.E."/>
            <person name="Keeling P.J."/>
            <person name="Gray M.W."/>
            <person name="Grigoriev I.V."/>
            <person name="Archibald J.M."/>
        </authorList>
    </citation>
    <scope>NUCLEOTIDE SEQUENCE</scope>
    <source>
        <strain evidence="4">CCMP2712</strain>
    </source>
</reference>
<dbReference type="HOGENOM" id="CLU_1484678_0_0_1"/>
<evidence type="ECO:0000313" key="2">
    <source>
        <dbReference type="EMBL" id="EKX55108.1"/>
    </source>
</evidence>
<reference evidence="3" key="3">
    <citation type="submission" date="2015-06" db="UniProtKB">
        <authorList>
            <consortium name="EnsemblProtists"/>
        </authorList>
    </citation>
    <scope>IDENTIFICATION</scope>
</reference>
<protein>
    <submittedName>
        <fullName evidence="2 3">Uncharacterized protein</fullName>
    </submittedName>
</protein>